<gene>
    <name evidence="1" type="ORF">QFC19_008021</name>
</gene>
<name>A0ACC2V5P5_9TREE</name>
<proteinExistence type="predicted"/>
<dbReference type="Proteomes" id="UP001241377">
    <property type="component" value="Unassembled WGS sequence"/>
</dbReference>
<evidence type="ECO:0000313" key="2">
    <source>
        <dbReference type="Proteomes" id="UP001241377"/>
    </source>
</evidence>
<keyword evidence="2" id="KW-1185">Reference proteome</keyword>
<dbReference type="EMBL" id="JASBWR010000114">
    <property type="protein sequence ID" value="KAJ9094171.1"/>
    <property type="molecule type" value="Genomic_DNA"/>
</dbReference>
<evidence type="ECO:0000313" key="1">
    <source>
        <dbReference type="EMBL" id="KAJ9094171.1"/>
    </source>
</evidence>
<comment type="caution">
    <text evidence="1">The sequence shown here is derived from an EMBL/GenBank/DDBJ whole genome shotgun (WGS) entry which is preliminary data.</text>
</comment>
<organism evidence="1 2">
    <name type="scientific">Naganishia cerealis</name>
    <dbReference type="NCBI Taxonomy" id="610337"/>
    <lineage>
        <taxon>Eukaryota</taxon>
        <taxon>Fungi</taxon>
        <taxon>Dikarya</taxon>
        <taxon>Basidiomycota</taxon>
        <taxon>Agaricomycotina</taxon>
        <taxon>Tremellomycetes</taxon>
        <taxon>Filobasidiales</taxon>
        <taxon>Filobasidiaceae</taxon>
        <taxon>Naganishia</taxon>
    </lineage>
</organism>
<reference evidence="1" key="1">
    <citation type="submission" date="2023-04" db="EMBL/GenBank/DDBJ databases">
        <title>Draft Genome sequencing of Naganishia species isolated from polar environments using Oxford Nanopore Technology.</title>
        <authorList>
            <person name="Leo P."/>
            <person name="Venkateswaran K."/>
        </authorList>
    </citation>
    <scope>NUCLEOTIDE SEQUENCE</scope>
    <source>
        <strain evidence="1">MNA-CCFEE 5261</strain>
    </source>
</reference>
<accession>A0ACC2V5P5</accession>
<sequence>MRIPKGASLHPTGNSFELPYNAHATNDLDIEDKAGSGTVTPQSPNDEKDPERKGSFTTKVLEQGYVSDNSSGLFDEAVEITPMEAFRRKVDGDESPFPEVQACVPTDDDPTIQINHFRMWFLLTLFVILFAGVNQFFALRYPSLTIGYVVAQILLFPIGKAWEKLPELRIGTQRFGFRLNPGKFTIKEHALIVICVNLTGSSAYALGSYVAISSPVYWNRDYGAGFCFVYLLTTQMLGFGLAGLARRWLVYPAALIWPSTLSSTVLFRALHENSDKGVLANGWKVSRYRYFSLGLIPISLDWTVINYAGNPLTTPFYITANCFAVIVIFYLFVAPILYYSNVWNSGYLPLLSSSTFDNTGKTYNITRVVDKNLDFVLEKYEQYSPMYISMSYSLSYALSFASVTAILFHTVLYNGKEIVSKFKDSRAGGEDVHKRKMNAYREVPDWWYMALTVVILGLGIFTIRYWDTQLPVWGFIVVCFGMGMLLIIPEGLLEGTTNQRVFLNIITELIAGYIWPGKPIANMMVKFYGYNSVKHGLDFAQDLKLGQYMKIAPRILFVTQIYSSVLSTAVQTGVLRWMYGHIEDLCKPTNKNRFTCNGSKVVYNASIIWGTIGPQRLFQAGQVYNSLMYFFLIGPMVTCIVYVLYRQYPNSWVRFINVPIFFNAAGNIPPANTTQYSLWFIVGFIFNYLIRKKAFAWWKRYNYLTQAALDTGVALATIIIFFALSYNGIKLVWGGNTIGSDTYDSKSIPYLSVASGKHFGKGPGEF</sequence>
<protein>
    <submittedName>
        <fullName evidence="1">Uncharacterized protein</fullName>
    </submittedName>
</protein>